<dbReference type="AlphaFoldDB" id="A0A0J6IBP3"/>
<evidence type="ECO:0000259" key="1">
    <source>
        <dbReference type="Pfam" id="PF04773"/>
    </source>
</evidence>
<dbReference type="GO" id="GO:0016989">
    <property type="term" value="F:sigma factor antagonist activity"/>
    <property type="evidence" value="ECO:0007669"/>
    <property type="project" value="TreeGrafter"/>
</dbReference>
<dbReference type="InterPro" id="IPR032623">
    <property type="entry name" value="FecR_N"/>
</dbReference>
<evidence type="ECO:0000313" key="5">
    <source>
        <dbReference type="Proteomes" id="UP000441404"/>
    </source>
</evidence>
<dbReference type="Pfam" id="PF16220">
    <property type="entry name" value="DUF4880"/>
    <property type="match status" value="1"/>
</dbReference>
<feature type="domain" description="FecR protein" evidence="1">
    <location>
        <begin position="115"/>
        <end position="206"/>
    </location>
</feature>
<feature type="domain" description="FecR N-terminal" evidence="2">
    <location>
        <begin position="10"/>
        <end position="51"/>
    </location>
</feature>
<dbReference type="InterPro" id="IPR012373">
    <property type="entry name" value="Ferrdict_sens_TM"/>
</dbReference>
<organism evidence="3 5">
    <name type="scientific">Pseudomonas helleri</name>
    <dbReference type="NCBI Taxonomy" id="1608996"/>
    <lineage>
        <taxon>Bacteria</taxon>
        <taxon>Pseudomonadati</taxon>
        <taxon>Pseudomonadota</taxon>
        <taxon>Gammaproteobacteria</taxon>
        <taxon>Pseudomonadales</taxon>
        <taxon>Pseudomonadaceae</taxon>
        <taxon>Pseudomonas</taxon>
    </lineage>
</organism>
<dbReference type="Proteomes" id="UP000489190">
    <property type="component" value="Unassembled WGS sequence"/>
</dbReference>
<dbReference type="PANTHER" id="PTHR30273">
    <property type="entry name" value="PERIPLASMIC SIGNAL SENSOR AND SIGMA FACTOR ACTIVATOR FECR-RELATED"/>
    <property type="match status" value="1"/>
</dbReference>
<evidence type="ECO:0000259" key="2">
    <source>
        <dbReference type="Pfam" id="PF16220"/>
    </source>
</evidence>
<dbReference type="RefSeq" id="WP_048369802.1">
    <property type="nucleotide sequence ID" value="NZ_JYLD01000007.1"/>
</dbReference>
<dbReference type="Proteomes" id="UP000441404">
    <property type="component" value="Unassembled WGS sequence"/>
</dbReference>
<accession>A0A0J6IBP3</accession>
<dbReference type="InterPro" id="IPR006860">
    <property type="entry name" value="FecR"/>
</dbReference>
<gene>
    <name evidence="4" type="ORF">GHO39_08040</name>
    <name evidence="3" type="ORF">GHO40_05655</name>
</gene>
<dbReference type="PIRSF" id="PIRSF018266">
    <property type="entry name" value="FecR"/>
    <property type="match status" value="1"/>
</dbReference>
<reference evidence="5 6" key="1">
    <citation type="submission" date="2019-10" db="EMBL/GenBank/DDBJ databases">
        <title>Evaluation of single-gene subtyping targets for Pseudomonas.</title>
        <authorList>
            <person name="Reichler S.J."/>
            <person name="Orsi R.H."/>
            <person name="Wiedmann M."/>
            <person name="Martin N.H."/>
            <person name="Murphy S.I."/>
        </authorList>
    </citation>
    <scope>NUCLEOTIDE SEQUENCE [LARGE SCALE GENOMIC DNA]</scope>
    <source>
        <strain evidence="4 6">FSL R10-3254</strain>
        <strain evidence="3 5">FSL R10-3257</strain>
    </source>
</reference>
<sequence length="328" mass="36442">MPAPRQIIDEQAAEWMLRLHEEGFSDAARLEFECWKQQSPQHAAAAQRMQDAISRLQSLREQSAPAKAALNAAFTGRKPTAPRKHILRVVLIAACLALPVTLTLKSQYPERWLADISTGPNDWKTLHLADDSTLTLSGASAVNVHFNSTERRIELLQGEILVEVAHDRSRPFIVQTAQGTMRALGTRFVVNHLADTTVLSMLQSRVAAQSANEQQTLEVGAGSKALISRDAVKLSGTVDPASINEAWRRHQLVVENQPLDQVLDEIARHRRGHLQFDRNALADLRVTAVLPLDDTDRALQLIAETLPLSIKTYTPWLIVISQLPQPKK</sequence>
<evidence type="ECO:0000313" key="3">
    <source>
        <dbReference type="EMBL" id="MQT46215.1"/>
    </source>
</evidence>
<evidence type="ECO:0000313" key="6">
    <source>
        <dbReference type="Proteomes" id="UP000489190"/>
    </source>
</evidence>
<protein>
    <submittedName>
        <fullName evidence="3">DUF4880 domain-containing protein</fullName>
    </submittedName>
</protein>
<dbReference type="STRING" id="1608996.TU84_13830"/>
<dbReference type="Gene3D" id="2.60.120.1440">
    <property type="match status" value="1"/>
</dbReference>
<dbReference type="EMBL" id="WIWJ01000007">
    <property type="protein sequence ID" value="MQT46215.1"/>
    <property type="molecule type" value="Genomic_DNA"/>
</dbReference>
<name>A0A0J6IBP3_9PSED</name>
<dbReference type="EMBL" id="WIWI01000017">
    <property type="protein sequence ID" value="MQT89084.1"/>
    <property type="molecule type" value="Genomic_DNA"/>
</dbReference>
<evidence type="ECO:0000313" key="4">
    <source>
        <dbReference type="EMBL" id="MQT89084.1"/>
    </source>
</evidence>
<dbReference type="Gene3D" id="3.55.50.30">
    <property type="match status" value="1"/>
</dbReference>
<comment type="caution">
    <text evidence="3">The sequence shown here is derived from an EMBL/GenBank/DDBJ whole genome shotgun (WGS) entry which is preliminary data.</text>
</comment>
<proteinExistence type="predicted"/>
<dbReference type="Pfam" id="PF04773">
    <property type="entry name" value="FecR"/>
    <property type="match status" value="1"/>
</dbReference>
<dbReference type="OrthoDB" id="1099576at2"/>
<dbReference type="PANTHER" id="PTHR30273:SF2">
    <property type="entry name" value="PROTEIN FECR"/>
    <property type="match status" value="1"/>
</dbReference>